<keyword evidence="3" id="KW-0560">Oxidoreductase</keyword>
<dbReference type="PROSITE" id="PS51387">
    <property type="entry name" value="FAD_PCMH"/>
    <property type="match status" value="1"/>
</dbReference>
<comment type="caution">
    <text evidence="5">The sequence shown here is derived from an EMBL/GenBank/DDBJ whole genome shotgun (WGS) entry which is preliminary data.</text>
</comment>
<proteinExistence type="predicted"/>
<dbReference type="EMBL" id="JANZXA010000006">
    <property type="protein sequence ID" value="MCT2400033.1"/>
    <property type="molecule type" value="Genomic_DNA"/>
</dbReference>
<evidence type="ECO:0000313" key="6">
    <source>
        <dbReference type="Proteomes" id="UP001165583"/>
    </source>
</evidence>
<evidence type="ECO:0000256" key="3">
    <source>
        <dbReference type="ARBA" id="ARBA00023002"/>
    </source>
</evidence>
<dbReference type="SMART" id="SM01092">
    <property type="entry name" value="CO_deh_flav_C"/>
    <property type="match status" value="1"/>
</dbReference>
<dbReference type="Pfam" id="PF00941">
    <property type="entry name" value="FAD_binding_5"/>
    <property type="match status" value="1"/>
</dbReference>
<dbReference type="Gene3D" id="3.30.465.10">
    <property type="match status" value="1"/>
</dbReference>
<dbReference type="SUPFAM" id="SSF56176">
    <property type="entry name" value="FAD-binding/transporter-associated domain-like"/>
    <property type="match status" value="1"/>
</dbReference>
<dbReference type="InterPro" id="IPR002346">
    <property type="entry name" value="Mopterin_DH_FAD-bd"/>
</dbReference>
<dbReference type="InterPro" id="IPR016166">
    <property type="entry name" value="FAD-bd_PCMH"/>
</dbReference>
<organism evidence="5 6">
    <name type="scientific">Novosphingobium mangrovi</name>
    <name type="common">ex Huang et al. 2023</name>
    <dbReference type="NCBI Taxonomy" id="2976432"/>
    <lineage>
        <taxon>Bacteria</taxon>
        <taxon>Pseudomonadati</taxon>
        <taxon>Pseudomonadota</taxon>
        <taxon>Alphaproteobacteria</taxon>
        <taxon>Sphingomonadales</taxon>
        <taxon>Sphingomonadaceae</taxon>
        <taxon>Novosphingobium</taxon>
    </lineage>
</organism>
<name>A0ABT2I610_9SPHN</name>
<evidence type="ECO:0000256" key="2">
    <source>
        <dbReference type="ARBA" id="ARBA00022827"/>
    </source>
</evidence>
<evidence type="ECO:0000313" key="5">
    <source>
        <dbReference type="EMBL" id="MCT2400033.1"/>
    </source>
</evidence>
<dbReference type="InterPro" id="IPR036683">
    <property type="entry name" value="CO_DH_flav_C_dom_sf"/>
</dbReference>
<dbReference type="Gene3D" id="3.30.390.50">
    <property type="entry name" value="CO dehydrogenase flavoprotein, C-terminal domain"/>
    <property type="match status" value="1"/>
</dbReference>
<evidence type="ECO:0000256" key="1">
    <source>
        <dbReference type="ARBA" id="ARBA00022630"/>
    </source>
</evidence>
<keyword evidence="2" id="KW-0274">FAD</keyword>
<dbReference type="InterPro" id="IPR036318">
    <property type="entry name" value="FAD-bd_PCMH-like_sf"/>
</dbReference>
<dbReference type="InterPro" id="IPR051312">
    <property type="entry name" value="Diverse_Substr_Oxidored"/>
</dbReference>
<feature type="domain" description="FAD-binding PCMH-type" evidence="4">
    <location>
        <begin position="1"/>
        <end position="174"/>
    </location>
</feature>
<dbReference type="Proteomes" id="UP001165583">
    <property type="component" value="Unassembled WGS sequence"/>
</dbReference>
<evidence type="ECO:0000259" key="4">
    <source>
        <dbReference type="PROSITE" id="PS51387"/>
    </source>
</evidence>
<dbReference type="PANTHER" id="PTHR42659">
    <property type="entry name" value="XANTHINE DEHYDROGENASE SUBUNIT C-RELATED"/>
    <property type="match status" value="1"/>
</dbReference>
<gene>
    <name evidence="5" type="ORF">NZK81_10755</name>
</gene>
<dbReference type="Pfam" id="PF03450">
    <property type="entry name" value="CO_deh_flav_C"/>
    <property type="match status" value="1"/>
</dbReference>
<dbReference type="InterPro" id="IPR016167">
    <property type="entry name" value="FAD-bd_PCMH_sub1"/>
</dbReference>
<keyword evidence="1" id="KW-0285">Flavoprotein</keyword>
<dbReference type="Gene3D" id="3.30.43.10">
    <property type="entry name" value="Uridine Diphospho-n-acetylenolpyruvylglucosamine Reductase, domain 2"/>
    <property type="match status" value="1"/>
</dbReference>
<keyword evidence="6" id="KW-1185">Reference proteome</keyword>
<dbReference type="InterPro" id="IPR016169">
    <property type="entry name" value="FAD-bd_PCMH_sub2"/>
</dbReference>
<dbReference type="InterPro" id="IPR005107">
    <property type="entry name" value="CO_DH_flav_C"/>
</dbReference>
<accession>A0ABT2I610</accession>
<sequence length="289" mass="28722">MPSTAFHAPDTVEDAVALLSADPTARPLGGGTDLIVQMRSGRLSPGAVVDLKRIEGMSGVRRDDEGFVIGAATPCTALKADAALVAAWPGVVEAANLIGSVQVRNRATMAGNLCNASPAADSVPALVAAGAVCVVAGPSGLREVPVEAVPVAPGKTSLASGEFVAEIRLPAKPAGGGDAYLRSTPRTEMDIAVVGAGVSLVLDGEGTCTSARIALGAVGPTVVLVEEAGAALVGTKLDDDALAAMSKAVQAASNPIDDKRGTVSYRKAMAGVLARRAVLIAASRAGAKA</sequence>
<reference evidence="5" key="1">
    <citation type="submission" date="2022-09" db="EMBL/GenBank/DDBJ databases">
        <title>Novosphingobium sp. Nov., a polycyclic aromatic hydrocarbon-degrading bacterium isolated form mangrove sediments in HongKong.</title>
        <authorList>
            <person name="Hu Z."/>
        </authorList>
    </citation>
    <scope>NUCLEOTIDE SEQUENCE</scope>
    <source>
        <strain evidence="5">HK4-1</strain>
    </source>
</reference>
<protein>
    <submittedName>
        <fullName evidence="5">Xanthine dehydrogenase family protein subunit M</fullName>
    </submittedName>
</protein>
<dbReference type="RefSeq" id="WP_260046131.1">
    <property type="nucleotide sequence ID" value="NZ_JANZXA010000006.1"/>
</dbReference>
<dbReference type="PANTHER" id="PTHR42659:SF2">
    <property type="entry name" value="XANTHINE DEHYDROGENASE SUBUNIT C-RELATED"/>
    <property type="match status" value="1"/>
</dbReference>
<dbReference type="SUPFAM" id="SSF55447">
    <property type="entry name" value="CO dehydrogenase flavoprotein C-terminal domain-like"/>
    <property type="match status" value="1"/>
</dbReference>